<dbReference type="SUPFAM" id="SSF46955">
    <property type="entry name" value="Putative DNA-binding domain"/>
    <property type="match status" value="1"/>
</dbReference>
<dbReference type="GO" id="GO:0140096">
    <property type="term" value="F:catalytic activity, acting on a protein"/>
    <property type="evidence" value="ECO:0007669"/>
    <property type="project" value="UniProtKB-ARBA"/>
</dbReference>
<dbReference type="Gene3D" id="3.30.56.10">
    <property type="match status" value="2"/>
</dbReference>
<dbReference type="PANTHER" id="PTHR10947">
    <property type="entry name" value="PHENYLALANYL-TRNA SYNTHETASE BETA CHAIN AND LEUCINE-RICH REPEAT-CONTAINING PROTEIN 47"/>
    <property type="match status" value="1"/>
</dbReference>
<feature type="domain" description="B5" evidence="19">
    <location>
        <begin position="408"/>
        <end position="483"/>
    </location>
</feature>
<dbReference type="InterPro" id="IPR002547">
    <property type="entry name" value="tRNA-bd_dom"/>
</dbReference>
<dbReference type="PANTHER" id="PTHR10947:SF0">
    <property type="entry name" value="PHENYLALANINE--TRNA LIGASE BETA SUBUNIT"/>
    <property type="match status" value="1"/>
</dbReference>
<reference evidence="20 23" key="2">
    <citation type="submission" date="2021-01" db="EMBL/GenBank/DDBJ databases">
        <title>FDA dAtabase for Regulatory Grade micrObial Sequences (FDA-ARGOS): Supporting development and validation of Infectious Disease Dx tests.</title>
        <authorList>
            <person name="Sproer C."/>
            <person name="Gronow S."/>
            <person name="Severitt S."/>
            <person name="Schroder I."/>
            <person name="Tallon L."/>
            <person name="Sadzewicz L."/>
            <person name="Zhao X."/>
            <person name="Boylan J."/>
            <person name="Ott S."/>
            <person name="Bowen H."/>
            <person name="Vavikolanu K."/>
            <person name="Mehta A."/>
            <person name="Aluvathingal J."/>
            <person name="Nadendla S."/>
            <person name="Lowell S."/>
            <person name="Myers T."/>
            <person name="Yan Y."/>
            <person name="Sichtig H."/>
        </authorList>
    </citation>
    <scope>NUCLEOTIDE SEQUENCE [LARGE SCALE GENOMIC DNA]</scope>
    <source>
        <strain evidence="20 23">FDAARGOS_1148</strain>
    </source>
</reference>
<feature type="domain" description="FDX-ACB" evidence="18">
    <location>
        <begin position="709"/>
        <end position="801"/>
    </location>
</feature>
<keyword evidence="12 15" id="KW-0648">Protein biosynthesis</keyword>
<evidence type="ECO:0000313" key="23">
    <source>
        <dbReference type="Proteomes" id="UP000595942"/>
    </source>
</evidence>
<sequence>MLVSKEWLESLVAVNEPVSDLAERITRTGIEVDDIIDYSAEIKKLVVGYVESKTQHPNADKLNICKVDIGEEEPVQIVCGAPNVDAGQYVIVATVGGRLPGGIKIKRAKLRGERSEGMICSLQEIGLSSNVVPKAFEDGIYNFPTEVKPGTNALDALYLNDQVMEFDLTPNRADALSMVGTAYETSALYGAPLTLPKTQPDTINTSAEEELSVKVDNPEKVPYYSARVVKNVKIAPSPEWMQSRLMKAGIRPINNVVDISNYVLLEYGQPLHMFDQDHIGSKEIVVRQAEAGEKMTTLDDTERELKDSDIVITNGKEPIALGGVMGGDFSEVTEQTQNVVVEGAIFDPVSIRHTSRRLNLRSESSSRFEKGIATEFVDQAVDRACYLLEHYASGEVLENRVAAGDLGEFITPIQITVDKINGTIGSEMTVEDIIKSFEQLGFKTENNDGNLTVHVPSRRKDIKIKEDLIEEVARIYGYDEIPSTLPVFEDVTSGHLTDRQSKTRIVKRTIEGAGLSEAITYSLISKDRAKEFSVSDRPNIELLMPMSEAHAVLRQSLLPHLIDAAAYNVARKNDNVFLYEIGRVFFANGEGELPDEVEYLSGIMTGEYSGNTWQGKKENVDFYLAKGIIDAIAEKLDITFEYEATKMDGLHPGRTANVLLNGDIIGFIGELHPQLAEQNDLKQRTYVFELNYDKIMNVSVGYINYEAIPKYPGVTRDIALEVDKDMTAAELIHTIKAHGHDILQDAQVFDVYEGEHMEAGKKSVAIRIAYLDRENTLTDERVTAVHDEIVEALTAQGAVIR</sequence>
<comment type="cofactor">
    <cofactor evidence="15">
        <name>Mg(2+)</name>
        <dbReference type="ChEBI" id="CHEBI:18420"/>
    </cofactor>
    <text evidence="15">Binds 2 magnesium ions per tetramer.</text>
</comment>
<dbReference type="InterPro" id="IPR012340">
    <property type="entry name" value="NA-bd_OB-fold"/>
</dbReference>
<dbReference type="GO" id="GO:0006432">
    <property type="term" value="P:phenylalanyl-tRNA aminoacylation"/>
    <property type="evidence" value="ECO:0007669"/>
    <property type="project" value="UniProtKB-UniRule"/>
</dbReference>
<dbReference type="FunFam" id="2.40.50.140:FF:000045">
    <property type="entry name" value="Phenylalanine--tRNA ligase beta subunit"/>
    <property type="match status" value="1"/>
</dbReference>
<dbReference type="GeneID" id="93727003"/>
<dbReference type="InterPro" id="IPR041616">
    <property type="entry name" value="PheRS_beta_core"/>
</dbReference>
<dbReference type="KEGG" id="scv:A4G25_03930"/>
<evidence type="ECO:0000313" key="22">
    <source>
        <dbReference type="Proteomes" id="UP000293854"/>
    </source>
</evidence>
<protein>
    <recommendedName>
        <fullName evidence="15">Phenylalanine--tRNA ligase beta subunit</fullName>
        <ecNumber evidence="15">6.1.1.20</ecNumber>
    </recommendedName>
    <alternativeName>
        <fullName evidence="15">Phenylalanyl-tRNA synthetase beta subunit</fullName>
        <shortName evidence="15">PheRS</shortName>
    </alternativeName>
</protein>
<dbReference type="Gene3D" id="3.30.930.10">
    <property type="entry name" value="Bira Bifunctional Protein, Domain 2"/>
    <property type="match status" value="1"/>
</dbReference>
<dbReference type="Pfam" id="PF03147">
    <property type="entry name" value="FDX-ACB"/>
    <property type="match status" value="1"/>
</dbReference>
<dbReference type="Gene3D" id="2.40.50.140">
    <property type="entry name" value="Nucleic acid-binding proteins"/>
    <property type="match status" value="1"/>
</dbReference>
<dbReference type="GO" id="GO:0000049">
    <property type="term" value="F:tRNA binding"/>
    <property type="evidence" value="ECO:0007669"/>
    <property type="project" value="UniProtKB-UniRule"/>
</dbReference>
<dbReference type="Pfam" id="PF01588">
    <property type="entry name" value="tRNA_bind"/>
    <property type="match status" value="1"/>
</dbReference>
<dbReference type="EC" id="6.1.1.20" evidence="15"/>
<evidence type="ECO:0000256" key="1">
    <source>
        <dbReference type="ARBA" id="ARBA00004496"/>
    </source>
</evidence>
<dbReference type="FunFam" id="3.50.40.10:FF:000001">
    <property type="entry name" value="Phenylalanine--tRNA ligase beta subunit"/>
    <property type="match status" value="1"/>
</dbReference>
<evidence type="ECO:0000256" key="16">
    <source>
        <dbReference type="PROSITE-ProRule" id="PRU00209"/>
    </source>
</evidence>
<dbReference type="HAMAP" id="MF_00283">
    <property type="entry name" value="Phe_tRNA_synth_beta1"/>
    <property type="match status" value="1"/>
</dbReference>
<evidence type="ECO:0000256" key="6">
    <source>
        <dbReference type="ARBA" id="ARBA00022598"/>
    </source>
</evidence>
<feature type="domain" description="TRNA-binding" evidence="17">
    <location>
        <begin position="39"/>
        <end position="154"/>
    </location>
</feature>
<name>A0A143PBL0_9STAP</name>
<dbReference type="AlphaFoldDB" id="A0A143PBL0"/>
<dbReference type="NCBIfam" id="TIGR00472">
    <property type="entry name" value="pheT_bact"/>
    <property type="match status" value="1"/>
</dbReference>
<dbReference type="GO" id="GO:0000287">
    <property type="term" value="F:magnesium ion binding"/>
    <property type="evidence" value="ECO:0007669"/>
    <property type="project" value="UniProtKB-UniRule"/>
</dbReference>
<dbReference type="InterPro" id="IPR004532">
    <property type="entry name" value="Phe-tRNA-ligase_IIc_bsu_bact"/>
</dbReference>
<evidence type="ECO:0000256" key="12">
    <source>
        <dbReference type="ARBA" id="ARBA00022917"/>
    </source>
</evidence>
<dbReference type="Pfam" id="PF03483">
    <property type="entry name" value="B3_4"/>
    <property type="match status" value="1"/>
</dbReference>
<evidence type="ECO:0000313" key="21">
    <source>
        <dbReference type="EMBL" id="RZI03435.1"/>
    </source>
</evidence>
<dbReference type="SUPFAM" id="SSF56037">
    <property type="entry name" value="PheT/TilS domain"/>
    <property type="match status" value="1"/>
</dbReference>
<comment type="catalytic activity">
    <reaction evidence="14 15">
        <text>tRNA(Phe) + L-phenylalanine + ATP = L-phenylalanyl-tRNA(Phe) + AMP + diphosphate + H(+)</text>
        <dbReference type="Rhea" id="RHEA:19413"/>
        <dbReference type="Rhea" id="RHEA-COMP:9668"/>
        <dbReference type="Rhea" id="RHEA-COMP:9699"/>
        <dbReference type="ChEBI" id="CHEBI:15378"/>
        <dbReference type="ChEBI" id="CHEBI:30616"/>
        <dbReference type="ChEBI" id="CHEBI:33019"/>
        <dbReference type="ChEBI" id="CHEBI:58095"/>
        <dbReference type="ChEBI" id="CHEBI:78442"/>
        <dbReference type="ChEBI" id="CHEBI:78531"/>
        <dbReference type="ChEBI" id="CHEBI:456215"/>
        <dbReference type="EC" id="6.1.1.20"/>
    </reaction>
</comment>
<dbReference type="Gene3D" id="3.50.40.10">
    <property type="entry name" value="Phenylalanyl-trna Synthetase, Chain B, domain 3"/>
    <property type="match status" value="1"/>
</dbReference>
<dbReference type="InterPro" id="IPR005146">
    <property type="entry name" value="B3/B4_tRNA-bd"/>
</dbReference>
<gene>
    <name evidence="15" type="primary">pheT</name>
    <name evidence="21" type="ORF">EIG99_03685</name>
    <name evidence="20" type="ORF">I6J05_01760</name>
</gene>
<evidence type="ECO:0000256" key="4">
    <source>
        <dbReference type="ARBA" id="ARBA00022490"/>
    </source>
</evidence>
<evidence type="ECO:0000256" key="14">
    <source>
        <dbReference type="ARBA" id="ARBA00049255"/>
    </source>
</evidence>
<reference evidence="21 22" key="1">
    <citation type="submission" date="2018-11" db="EMBL/GenBank/DDBJ databases">
        <title>Genomic profiling of Staphylococcus species from a Poultry farm system in KwaZulu-Natal, South Africa.</title>
        <authorList>
            <person name="Amoako D.G."/>
            <person name="Somboro A.M."/>
            <person name="Abia A.L.K."/>
            <person name="Bester L.A."/>
            <person name="Essack S.Y."/>
        </authorList>
    </citation>
    <scope>NUCLEOTIDE SEQUENCE [LARGE SCALE GENOMIC DNA]</scope>
    <source>
        <strain evidence="21 22">SA11</strain>
    </source>
</reference>
<dbReference type="InterPro" id="IPR009061">
    <property type="entry name" value="DNA-bd_dom_put_sf"/>
</dbReference>
<dbReference type="GO" id="GO:0005524">
    <property type="term" value="F:ATP binding"/>
    <property type="evidence" value="ECO:0007669"/>
    <property type="project" value="UniProtKB-UniRule"/>
</dbReference>
<dbReference type="InterPro" id="IPR045060">
    <property type="entry name" value="Phe-tRNA-ligase_IIc_bsu"/>
</dbReference>
<keyword evidence="23" id="KW-1185">Reference proteome</keyword>
<dbReference type="Pfam" id="PF03484">
    <property type="entry name" value="B5"/>
    <property type="match status" value="1"/>
</dbReference>
<evidence type="ECO:0000313" key="20">
    <source>
        <dbReference type="EMBL" id="QQS83074.1"/>
    </source>
</evidence>
<organism evidence="21 22">
    <name type="scientific">Staphylococcus condimenti</name>
    <dbReference type="NCBI Taxonomy" id="70255"/>
    <lineage>
        <taxon>Bacteria</taxon>
        <taxon>Bacillati</taxon>
        <taxon>Bacillota</taxon>
        <taxon>Bacilli</taxon>
        <taxon>Bacillales</taxon>
        <taxon>Staphylococcaceae</taxon>
        <taxon>Staphylococcus</taxon>
    </lineage>
</organism>
<keyword evidence="13 15" id="KW-0030">Aminoacyl-tRNA synthetase</keyword>
<evidence type="ECO:0000259" key="17">
    <source>
        <dbReference type="PROSITE" id="PS50886"/>
    </source>
</evidence>
<dbReference type="InterPro" id="IPR045864">
    <property type="entry name" value="aa-tRNA-synth_II/BPL/LPL"/>
</dbReference>
<dbReference type="Pfam" id="PF17759">
    <property type="entry name" value="tRNA_synthFbeta"/>
    <property type="match status" value="1"/>
</dbReference>
<comment type="subcellular location">
    <subcellularLocation>
        <location evidence="1 15">Cytoplasm</location>
    </subcellularLocation>
</comment>
<dbReference type="SMART" id="SM00896">
    <property type="entry name" value="FDX-ACB"/>
    <property type="match status" value="1"/>
</dbReference>
<dbReference type="RefSeq" id="WP_047132439.1">
    <property type="nucleotide sequence ID" value="NZ_CP015114.1"/>
</dbReference>
<dbReference type="InterPro" id="IPR005147">
    <property type="entry name" value="tRNA_synthase_B5-dom"/>
</dbReference>
<dbReference type="Proteomes" id="UP000293854">
    <property type="component" value="Unassembled WGS sequence"/>
</dbReference>
<dbReference type="SUPFAM" id="SSF50249">
    <property type="entry name" value="Nucleic acid-binding proteins"/>
    <property type="match status" value="1"/>
</dbReference>
<dbReference type="SMART" id="SM00873">
    <property type="entry name" value="B3_4"/>
    <property type="match status" value="1"/>
</dbReference>
<evidence type="ECO:0000256" key="10">
    <source>
        <dbReference type="ARBA" id="ARBA00022842"/>
    </source>
</evidence>
<keyword evidence="5 16" id="KW-0820">tRNA-binding</keyword>
<evidence type="ECO:0000256" key="7">
    <source>
        <dbReference type="ARBA" id="ARBA00022723"/>
    </source>
</evidence>
<dbReference type="PROSITE" id="PS50886">
    <property type="entry name" value="TRBD"/>
    <property type="match status" value="1"/>
</dbReference>
<proteinExistence type="inferred from homology"/>
<dbReference type="PROSITE" id="PS51483">
    <property type="entry name" value="B5"/>
    <property type="match status" value="1"/>
</dbReference>
<evidence type="ECO:0000259" key="18">
    <source>
        <dbReference type="PROSITE" id="PS51447"/>
    </source>
</evidence>
<dbReference type="Proteomes" id="UP000595942">
    <property type="component" value="Chromosome"/>
</dbReference>
<dbReference type="InterPro" id="IPR020825">
    <property type="entry name" value="Phe-tRNA_synthase-like_B3/B4"/>
</dbReference>
<dbReference type="CDD" id="cd02796">
    <property type="entry name" value="tRNA_bind_bactPheRS"/>
    <property type="match status" value="1"/>
</dbReference>
<dbReference type="GO" id="GO:0009328">
    <property type="term" value="C:phenylalanine-tRNA ligase complex"/>
    <property type="evidence" value="ECO:0007669"/>
    <property type="project" value="TreeGrafter"/>
</dbReference>
<dbReference type="SUPFAM" id="SSF55681">
    <property type="entry name" value="Class II aaRS and biotin synthetases"/>
    <property type="match status" value="1"/>
</dbReference>
<keyword evidence="8 15" id="KW-0547">Nucleotide-binding</keyword>
<evidence type="ECO:0000256" key="9">
    <source>
        <dbReference type="ARBA" id="ARBA00022840"/>
    </source>
</evidence>
<dbReference type="InterPro" id="IPR033714">
    <property type="entry name" value="tRNA_bind_bactPheRS"/>
</dbReference>
<keyword evidence="9 15" id="KW-0067">ATP-binding</keyword>
<dbReference type="FunFam" id="3.30.70.380:FF:000001">
    <property type="entry name" value="Phenylalanine--tRNA ligase beta subunit"/>
    <property type="match status" value="1"/>
</dbReference>
<evidence type="ECO:0000256" key="8">
    <source>
        <dbReference type="ARBA" id="ARBA00022741"/>
    </source>
</evidence>
<comment type="similarity">
    <text evidence="2 15">Belongs to the phenylalanyl-tRNA synthetase beta subunit family. Type 1 subfamily.</text>
</comment>
<dbReference type="EMBL" id="CP068073">
    <property type="protein sequence ID" value="QQS83074.1"/>
    <property type="molecule type" value="Genomic_DNA"/>
</dbReference>
<dbReference type="EMBL" id="RQTE01000064">
    <property type="protein sequence ID" value="RZI03435.1"/>
    <property type="molecule type" value="Genomic_DNA"/>
</dbReference>
<dbReference type="GO" id="GO:0004826">
    <property type="term" value="F:phenylalanine-tRNA ligase activity"/>
    <property type="evidence" value="ECO:0007669"/>
    <property type="project" value="UniProtKB-UniRule"/>
</dbReference>
<keyword evidence="11 16" id="KW-0694">RNA-binding</keyword>
<dbReference type="SUPFAM" id="SSF54991">
    <property type="entry name" value="Anticodon-binding domain of PheRS"/>
    <property type="match status" value="1"/>
</dbReference>
<dbReference type="CDD" id="cd00769">
    <property type="entry name" value="PheRS_beta_core"/>
    <property type="match status" value="1"/>
</dbReference>
<dbReference type="Gene3D" id="3.30.70.380">
    <property type="entry name" value="Ferrodoxin-fold anticodon-binding domain"/>
    <property type="match status" value="1"/>
</dbReference>
<evidence type="ECO:0000256" key="15">
    <source>
        <dbReference type="HAMAP-Rule" id="MF_00283"/>
    </source>
</evidence>
<evidence type="ECO:0000256" key="13">
    <source>
        <dbReference type="ARBA" id="ARBA00023146"/>
    </source>
</evidence>
<feature type="binding site" evidence="15">
    <location>
        <position position="461"/>
    </location>
    <ligand>
        <name>Mg(2+)</name>
        <dbReference type="ChEBI" id="CHEBI:18420"/>
        <note>shared with alpha subunit</note>
    </ligand>
</feature>
<evidence type="ECO:0000259" key="19">
    <source>
        <dbReference type="PROSITE" id="PS51483"/>
    </source>
</evidence>
<dbReference type="InterPro" id="IPR005121">
    <property type="entry name" value="Fdx_antiC-bd"/>
</dbReference>
<comment type="subunit">
    <text evidence="3 15">Tetramer of two alpha and two beta subunits.</text>
</comment>
<accession>A0A143PBL0</accession>
<evidence type="ECO:0000256" key="11">
    <source>
        <dbReference type="ARBA" id="ARBA00022884"/>
    </source>
</evidence>
<keyword evidence="7 15" id="KW-0479">Metal-binding</keyword>
<dbReference type="PROSITE" id="PS51447">
    <property type="entry name" value="FDX_ACB"/>
    <property type="match status" value="1"/>
</dbReference>
<dbReference type="NCBIfam" id="NF045760">
    <property type="entry name" value="YtpR"/>
    <property type="match status" value="1"/>
</dbReference>
<feature type="binding site" evidence="15">
    <location>
        <position position="470"/>
    </location>
    <ligand>
        <name>Mg(2+)</name>
        <dbReference type="ChEBI" id="CHEBI:18420"/>
        <note>shared with alpha subunit</note>
    </ligand>
</feature>
<evidence type="ECO:0000256" key="2">
    <source>
        <dbReference type="ARBA" id="ARBA00008653"/>
    </source>
</evidence>
<dbReference type="InterPro" id="IPR036690">
    <property type="entry name" value="Fdx_antiC-bd_sf"/>
</dbReference>
<dbReference type="GO" id="GO:0016740">
    <property type="term" value="F:transferase activity"/>
    <property type="evidence" value="ECO:0007669"/>
    <property type="project" value="UniProtKB-ARBA"/>
</dbReference>
<dbReference type="FunFam" id="3.30.930.10:FF:000022">
    <property type="entry name" value="Phenylalanine--tRNA ligase beta subunit"/>
    <property type="match status" value="1"/>
</dbReference>
<evidence type="ECO:0000256" key="3">
    <source>
        <dbReference type="ARBA" id="ARBA00011209"/>
    </source>
</evidence>
<feature type="binding site" evidence="15">
    <location>
        <position position="471"/>
    </location>
    <ligand>
        <name>Mg(2+)</name>
        <dbReference type="ChEBI" id="CHEBI:18420"/>
        <note>shared with alpha subunit</note>
    </ligand>
</feature>
<dbReference type="FunFam" id="3.30.56.10:FF:000002">
    <property type="entry name" value="Phenylalanine--tRNA ligase beta subunit"/>
    <property type="match status" value="1"/>
</dbReference>
<dbReference type="SMART" id="SM00874">
    <property type="entry name" value="B5"/>
    <property type="match status" value="1"/>
</dbReference>
<keyword evidence="6 15" id="KW-0436">Ligase</keyword>
<evidence type="ECO:0000256" key="5">
    <source>
        <dbReference type="ARBA" id="ARBA00022555"/>
    </source>
</evidence>
<keyword evidence="10 15" id="KW-0460">Magnesium</keyword>
<dbReference type="OrthoDB" id="9805455at2"/>
<keyword evidence="4 15" id="KW-0963">Cytoplasm</keyword>
<feature type="binding site" evidence="15">
    <location>
        <position position="467"/>
    </location>
    <ligand>
        <name>Mg(2+)</name>
        <dbReference type="ChEBI" id="CHEBI:18420"/>
        <note>shared with alpha subunit</note>
    </ligand>
</feature>